<dbReference type="InterPro" id="IPR029058">
    <property type="entry name" value="AB_hydrolase_fold"/>
</dbReference>
<dbReference type="AlphaFoldDB" id="A0A0C3EF99"/>
<keyword evidence="3" id="KW-1185">Reference proteome</keyword>
<evidence type="ECO:0000313" key="3">
    <source>
        <dbReference type="Proteomes" id="UP000054166"/>
    </source>
</evidence>
<protein>
    <recommendedName>
        <fullName evidence="1">Carboxylesterase type B domain-containing protein</fullName>
    </recommendedName>
</protein>
<dbReference type="InParanoid" id="A0A0C3EF99"/>
<dbReference type="STRING" id="765440.A0A0C3EF99"/>
<dbReference type="Gene3D" id="3.40.50.1820">
    <property type="entry name" value="alpha/beta hydrolase"/>
    <property type="match status" value="1"/>
</dbReference>
<gene>
    <name evidence="2" type="ORF">PILCRDRAFT_17149</name>
</gene>
<reference evidence="2 3" key="1">
    <citation type="submission" date="2014-04" db="EMBL/GenBank/DDBJ databases">
        <authorList>
            <consortium name="DOE Joint Genome Institute"/>
            <person name="Kuo A."/>
            <person name="Tarkka M."/>
            <person name="Buscot F."/>
            <person name="Kohler A."/>
            <person name="Nagy L.G."/>
            <person name="Floudas D."/>
            <person name="Copeland A."/>
            <person name="Barry K.W."/>
            <person name="Cichocki N."/>
            <person name="Veneault-Fourrey C."/>
            <person name="LaButti K."/>
            <person name="Lindquist E.A."/>
            <person name="Lipzen A."/>
            <person name="Lundell T."/>
            <person name="Morin E."/>
            <person name="Murat C."/>
            <person name="Sun H."/>
            <person name="Tunlid A."/>
            <person name="Henrissat B."/>
            <person name="Grigoriev I.V."/>
            <person name="Hibbett D.S."/>
            <person name="Martin F."/>
            <person name="Nordberg H.P."/>
            <person name="Cantor M.N."/>
            <person name="Hua S.X."/>
        </authorList>
    </citation>
    <scope>NUCLEOTIDE SEQUENCE [LARGE SCALE GENOMIC DNA]</scope>
    <source>
        <strain evidence="2 3">F 1598</strain>
    </source>
</reference>
<organism evidence="2 3">
    <name type="scientific">Piloderma croceum (strain F 1598)</name>
    <dbReference type="NCBI Taxonomy" id="765440"/>
    <lineage>
        <taxon>Eukaryota</taxon>
        <taxon>Fungi</taxon>
        <taxon>Dikarya</taxon>
        <taxon>Basidiomycota</taxon>
        <taxon>Agaricomycotina</taxon>
        <taxon>Agaricomycetes</taxon>
        <taxon>Agaricomycetidae</taxon>
        <taxon>Atheliales</taxon>
        <taxon>Atheliaceae</taxon>
        <taxon>Piloderma</taxon>
    </lineage>
</organism>
<accession>A0A0C3EF99</accession>
<dbReference type="PANTHER" id="PTHR43142">
    <property type="entry name" value="CARBOXYLIC ESTER HYDROLASE"/>
    <property type="match status" value="1"/>
</dbReference>
<name>A0A0C3EF99_PILCF</name>
<dbReference type="ESTHER" id="9homo-a0a0c3ef99">
    <property type="family name" value="Fungal_carboxylesterase_lipase"/>
</dbReference>
<sequence length="589" mass="65492">MILQRPANILHQSILDTYFSGVVHPISTPDAPVHQFRGIKYASVPARFRQSTLFTAYPPVTDATKHGPICPQARHTGAEEDLFGLHESQIPEQTFGQDEFECLNLNITCPGELTPKSRLPVMFWIHGGGNCGTGSSWVYDGGRLVRKSIWLGKPIVVVSINYRLGIFGSAAGPILREDNKLAGDHGVGNYGLRDQRTALEWVHHFIGDFGGDPGNITLFGQGSGAADILHHLHSTVNDTRPLFQRAIVQSALVEYNVPDVTTAGWHLSRIMSQLQVSTLAQLRAVDPENLVIDGYNLRATDDGVFFRDGWKASISRAETYHGCVDTQPRHSYAPFHKIKSGSPPPQSVARAPVPFDYAPSQRLMIGDCSYDASLWFLPASLWTPSSVVRRLKAVCASLSRATALLRAYDISAYTPPEELVENVLALINDARIAWPTQAVVEGAHRERVGVWRYAFDQEGPARGIPHHATDLIYLFDNMPMPIPTSQPFETDSFDEIDEWTMPIVDDYSYERVRDVIQERWIAFAHGEAPWNENKVFIFGPEGEVGERSTCIFEGRRRTQIWKEALEPLGMQLVQKIGTELSNGPPCNAS</sequence>
<dbReference type="SUPFAM" id="SSF53474">
    <property type="entry name" value="alpha/beta-Hydrolases"/>
    <property type="match status" value="1"/>
</dbReference>
<dbReference type="HOGENOM" id="CLU_006586_14_2_1"/>
<evidence type="ECO:0000259" key="1">
    <source>
        <dbReference type="Pfam" id="PF00135"/>
    </source>
</evidence>
<dbReference type="Pfam" id="PF00135">
    <property type="entry name" value="COesterase"/>
    <property type="match status" value="1"/>
</dbReference>
<feature type="domain" description="Carboxylesterase type B" evidence="1">
    <location>
        <begin position="27"/>
        <end position="251"/>
    </location>
</feature>
<dbReference type="Proteomes" id="UP000054166">
    <property type="component" value="Unassembled WGS sequence"/>
</dbReference>
<dbReference type="OrthoDB" id="3200163at2759"/>
<proteinExistence type="predicted"/>
<dbReference type="InterPro" id="IPR002018">
    <property type="entry name" value="CarbesteraseB"/>
</dbReference>
<reference evidence="3" key="2">
    <citation type="submission" date="2015-01" db="EMBL/GenBank/DDBJ databases">
        <title>Evolutionary Origins and Diversification of the Mycorrhizal Mutualists.</title>
        <authorList>
            <consortium name="DOE Joint Genome Institute"/>
            <consortium name="Mycorrhizal Genomics Consortium"/>
            <person name="Kohler A."/>
            <person name="Kuo A."/>
            <person name="Nagy L.G."/>
            <person name="Floudas D."/>
            <person name="Copeland A."/>
            <person name="Barry K.W."/>
            <person name="Cichocki N."/>
            <person name="Veneault-Fourrey C."/>
            <person name="LaButti K."/>
            <person name="Lindquist E.A."/>
            <person name="Lipzen A."/>
            <person name="Lundell T."/>
            <person name="Morin E."/>
            <person name="Murat C."/>
            <person name="Riley R."/>
            <person name="Ohm R."/>
            <person name="Sun H."/>
            <person name="Tunlid A."/>
            <person name="Henrissat B."/>
            <person name="Grigoriev I.V."/>
            <person name="Hibbett D.S."/>
            <person name="Martin F."/>
        </authorList>
    </citation>
    <scope>NUCLEOTIDE SEQUENCE [LARGE SCALE GENOMIC DNA]</scope>
    <source>
        <strain evidence="3">F 1598</strain>
    </source>
</reference>
<dbReference type="PANTHER" id="PTHR43142:SF5">
    <property type="entry name" value="CARBOXYLIC ESTER HYDROLASE"/>
    <property type="match status" value="1"/>
</dbReference>
<dbReference type="EMBL" id="KN833349">
    <property type="protein sequence ID" value="KIM71350.1"/>
    <property type="molecule type" value="Genomic_DNA"/>
</dbReference>
<evidence type="ECO:0000313" key="2">
    <source>
        <dbReference type="EMBL" id="KIM71350.1"/>
    </source>
</evidence>